<dbReference type="PROSITE" id="PS50865">
    <property type="entry name" value="ZF_MYND_2"/>
    <property type="match status" value="1"/>
</dbReference>
<proteinExistence type="predicted"/>
<reference evidence="7" key="1">
    <citation type="submission" date="2014-03" db="EMBL/GenBank/DDBJ databases">
        <authorList>
            <person name="Aksoy S."/>
            <person name="Warren W."/>
            <person name="Wilson R.K."/>
        </authorList>
    </citation>
    <scope>NUCLEOTIDE SEQUENCE [LARGE SCALE GENOMIC DNA]</scope>
    <source>
        <strain evidence="7">IAEA</strain>
    </source>
</reference>
<dbReference type="Pfam" id="PF01753">
    <property type="entry name" value="zf-MYND"/>
    <property type="match status" value="1"/>
</dbReference>
<dbReference type="VEuPathDB" id="VectorBase:GBRI011450"/>
<dbReference type="Gene3D" id="2.170.270.10">
    <property type="entry name" value="SET domain"/>
    <property type="match status" value="1"/>
</dbReference>
<dbReference type="PANTHER" id="PTHR46455:SF4">
    <property type="entry name" value="GH11294P"/>
    <property type="match status" value="1"/>
</dbReference>
<protein>
    <recommendedName>
        <fullName evidence="5">MYND-type domain-containing protein</fullName>
    </recommendedName>
</protein>
<dbReference type="Proteomes" id="UP000091820">
    <property type="component" value="Unassembled WGS sequence"/>
</dbReference>
<evidence type="ECO:0000256" key="3">
    <source>
        <dbReference type="ARBA" id="ARBA00022833"/>
    </source>
</evidence>
<evidence type="ECO:0000313" key="6">
    <source>
        <dbReference type="EnsemblMetazoa" id="GBRI011450-PA"/>
    </source>
</evidence>
<keyword evidence="3" id="KW-0862">Zinc</keyword>
<feature type="domain" description="MYND-type" evidence="5">
    <location>
        <begin position="7"/>
        <end position="43"/>
    </location>
</feature>
<reference evidence="6" key="2">
    <citation type="submission" date="2020-05" db="UniProtKB">
        <authorList>
            <consortium name="EnsemblMetazoa"/>
        </authorList>
    </citation>
    <scope>IDENTIFICATION</scope>
    <source>
        <strain evidence="6">IAEA</strain>
    </source>
</reference>
<dbReference type="AlphaFoldDB" id="A0A1A9W9S4"/>
<sequence length="159" mass="18153">MNAMNPCKICAAETKNNCSNCKQIYYGSTEHQKQDWKSHKRNCLPFKMVINSQLGRHLVTTRNIKLFEVVMKETPSLRGPSQATPPVCCGCLNIIEPSNYTNCELCGWLLCGRECKQKSEHKYECELTVQRGRKVNVQEFTNPRPMYQCITTVRGSANT</sequence>
<dbReference type="InterPro" id="IPR046341">
    <property type="entry name" value="SET_dom_sf"/>
</dbReference>
<dbReference type="Gene3D" id="6.10.140.2220">
    <property type="match status" value="2"/>
</dbReference>
<dbReference type="SUPFAM" id="SSF144232">
    <property type="entry name" value="HIT/MYND zinc finger-like"/>
    <property type="match status" value="1"/>
</dbReference>
<dbReference type="PANTHER" id="PTHR46455">
    <property type="entry name" value="SET AND MYND DOMAIN CONTAINING, ARTHROPOD-SPECIFIC, MEMBER 4, ISOFORM A"/>
    <property type="match status" value="1"/>
</dbReference>
<dbReference type="EnsemblMetazoa" id="GBRI011450-RA">
    <property type="protein sequence ID" value="GBRI011450-PA"/>
    <property type="gene ID" value="GBRI011450"/>
</dbReference>
<dbReference type="InterPro" id="IPR002893">
    <property type="entry name" value="Znf_MYND"/>
</dbReference>
<dbReference type="GO" id="GO:0008270">
    <property type="term" value="F:zinc ion binding"/>
    <property type="evidence" value="ECO:0007669"/>
    <property type="project" value="UniProtKB-KW"/>
</dbReference>
<keyword evidence="1" id="KW-0479">Metal-binding</keyword>
<dbReference type="STRING" id="37001.A0A1A9W9S4"/>
<keyword evidence="7" id="KW-1185">Reference proteome</keyword>
<keyword evidence="2 4" id="KW-0863">Zinc-finger</keyword>
<evidence type="ECO:0000313" key="7">
    <source>
        <dbReference type="Proteomes" id="UP000091820"/>
    </source>
</evidence>
<name>A0A1A9W9S4_9MUSC</name>
<evidence type="ECO:0000256" key="4">
    <source>
        <dbReference type="PROSITE-ProRule" id="PRU00134"/>
    </source>
</evidence>
<evidence type="ECO:0000259" key="5">
    <source>
        <dbReference type="PROSITE" id="PS50865"/>
    </source>
</evidence>
<dbReference type="InterPro" id="IPR053010">
    <property type="entry name" value="SET_SmydA-8"/>
</dbReference>
<accession>A0A1A9W9S4</accession>
<organism evidence="6 7">
    <name type="scientific">Glossina brevipalpis</name>
    <dbReference type="NCBI Taxonomy" id="37001"/>
    <lineage>
        <taxon>Eukaryota</taxon>
        <taxon>Metazoa</taxon>
        <taxon>Ecdysozoa</taxon>
        <taxon>Arthropoda</taxon>
        <taxon>Hexapoda</taxon>
        <taxon>Insecta</taxon>
        <taxon>Pterygota</taxon>
        <taxon>Neoptera</taxon>
        <taxon>Endopterygota</taxon>
        <taxon>Diptera</taxon>
        <taxon>Brachycera</taxon>
        <taxon>Muscomorpha</taxon>
        <taxon>Hippoboscoidea</taxon>
        <taxon>Glossinidae</taxon>
        <taxon>Glossina</taxon>
    </lineage>
</organism>
<evidence type="ECO:0000256" key="2">
    <source>
        <dbReference type="ARBA" id="ARBA00022771"/>
    </source>
</evidence>
<evidence type="ECO:0000256" key="1">
    <source>
        <dbReference type="ARBA" id="ARBA00022723"/>
    </source>
</evidence>